<dbReference type="Pfam" id="PF09338">
    <property type="entry name" value="Gly_reductase"/>
    <property type="match status" value="1"/>
</dbReference>
<dbReference type="InterPro" id="IPR031002">
    <property type="entry name" value="D_pro_red_PrdA"/>
</dbReference>
<reference evidence="1 2" key="1">
    <citation type="submission" date="2018-12" db="EMBL/GenBank/DDBJ databases">
        <title>Genome sequence from the cellulolytic species, Caldicellulosiruptor changbaiensis.</title>
        <authorList>
            <person name="Blumer-Schuette S.E."/>
            <person name="Mendoza C."/>
        </authorList>
    </citation>
    <scope>NUCLEOTIDE SEQUENCE [LARGE SCALE GENOMIC DNA]</scope>
    <source>
        <strain evidence="1 2">CBS-Z</strain>
    </source>
</reference>
<dbReference type="EC" id="1.21.4.1" evidence="1"/>
<name>A0A3T0D8K5_9FIRM</name>
<dbReference type="EMBL" id="CP034791">
    <property type="protein sequence ID" value="AZT91318.1"/>
    <property type="molecule type" value="Genomic_DNA"/>
</dbReference>
<keyword evidence="2" id="KW-1185">Reference proteome</keyword>
<dbReference type="NCBIfam" id="TIGR04480">
    <property type="entry name" value="D_pro_red_PrdA"/>
    <property type="match status" value="1"/>
</dbReference>
<dbReference type="GO" id="GO:0050002">
    <property type="term" value="F:D-proline reductase activity"/>
    <property type="evidence" value="ECO:0007669"/>
    <property type="project" value="UniProtKB-EC"/>
</dbReference>
<accession>A0A3T0D8K5</accession>
<evidence type="ECO:0000313" key="2">
    <source>
        <dbReference type="Proteomes" id="UP000282930"/>
    </source>
</evidence>
<keyword evidence="1" id="KW-0560">Oxidoreductase</keyword>
<dbReference type="Proteomes" id="UP000282930">
    <property type="component" value="Chromosome"/>
</dbReference>
<proteinExistence type="predicted"/>
<sequence>MAISHENIERYFEEPAVVCCLTEAGTIIGPENLEEPEILPELQSGGFLQLPSNVLKIKEVLGKRLKKTLQPLTPVTPDLIEEELSSACKVEKQNIVSAFNTSEHNSPIRVSIGEGKNITFEIPTSLLQFFPQQHQVEEKEKIKRVLTLREYEIKKVQWADRISIQDGVLMLKKDIVNEISSIDPIVKKVSIDVIEPDKRDIFTNTILDVIPIATKVEGKIGEGITNILKGVVVILTGVDEDGVQIHEFGSCEGILSQKIKFGRPGCPDEDDIIIRVDVVIERRTGMERRGPYAAHKVCDVFIQQIREVLKTKSASEASSIKELVEVDKKGRPRVVIVKEIMGQGAMHDNIILPNEPCGVLGGRCNVDLGNVPVVLSSNEVLDGAIHALTCVGPATKETTRHYIREPLVELLRADNDLNLVGVVFVGSPQANQEKLYVSERLGMLIEAMGVEGAIVTTEGFGNNHIDFAWHIEQIGKRGIPVVGVTFAGVQGSLIVGNKYMDAMVELNKNEEGIESEILAENTLCPEDARRALAMLKTKMSGGKILPPFSKWDPAVIEKNQSLVDRV</sequence>
<organism evidence="1 2">
    <name type="scientific">Caldicellulosiruptor changbaiensis</name>
    <dbReference type="NCBI Taxonomy" id="1222016"/>
    <lineage>
        <taxon>Bacteria</taxon>
        <taxon>Bacillati</taxon>
        <taxon>Bacillota</taxon>
        <taxon>Bacillota incertae sedis</taxon>
        <taxon>Caldicellulosiruptorales</taxon>
        <taxon>Caldicellulosiruptoraceae</taxon>
        <taxon>Caldicellulosiruptor</taxon>
    </lineage>
</organism>
<evidence type="ECO:0000313" key="1">
    <source>
        <dbReference type="EMBL" id="AZT91318.1"/>
    </source>
</evidence>
<dbReference type="KEGG" id="ccha:ELD05_12230"/>
<dbReference type="RefSeq" id="WP_127352648.1">
    <property type="nucleotide sequence ID" value="NZ_CP034791.1"/>
</dbReference>
<gene>
    <name evidence="1" type="primary">prdA</name>
    <name evidence="1" type="ORF">ELD05_12230</name>
</gene>
<protein>
    <submittedName>
        <fullName evidence="1">D-proline reductase (Dithiol) proprotein PrdA</fullName>
        <ecNumber evidence="1">1.21.4.1</ecNumber>
    </submittedName>
</protein>
<dbReference type="AlphaFoldDB" id="A0A3T0D8K5"/>
<dbReference type="InterPro" id="IPR015417">
    <property type="entry name" value="Gly_reductase_pB_sua/b"/>
</dbReference>